<keyword evidence="2" id="KW-1133">Transmembrane helix</keyword>
<proteinExistence type="predicted"/>
<dbReference type="Proteomes" id="UP000315783">
    <property type="component" value="Unassembled WGS sequence"/>
</dbReference>
<organism evidence="3 4">
    <name type="scientific">Cordyceps javanica</name>
    <dbReference type="NCBI Taxonomy" id="43265"/>
    <lineage>
        <taxon>Eukaryota</taxon>
        <taxon>Fungi</taxon>
        <taxon>Dikarya</taxon>
        <taxon>Ascomycota</taxon>
        <taxon>Pezizomycotina</taxon>
        <taxon>Sordariomycetes</taxon>
        <taxon>Hypocreomycetidae</taxon>
        <taxon>Hypocreales</taxon>
        <taxon>Cordycipitaceae</taxon>
        <taxon>Cordyceps</taxon>
    </lineage>
</organism>
<protein>
    <submittedName>
        <fullName evidence="3">Uncharacterized protein</fullName>
    </submittedName>
</protein>
<feature type="transmembrane region" description="Helical" evidence="2">
    <location>
        <begin position="246"/>
        <end position="270"/>
    </location>
</feature>
<feature type="transmembrane region" description="Helical" evidence="2">
    <location>
        <begin position="12"/>
        <end position="33"/>
    </location>
</feature>
<keyword evidence="2" id="KW-0472">Membrane</keyword>
<dbReference type="AlphaFoldDB" id="A0A545V7X9"/>
<feature type="compositionally biased region" description="Low complexity" evidence="1">
    <location>
        <begin position="378"/>
        <end position="394"/>
    </location>
</feature>
<feature type="region of interest" description="Disordered" evidence="1">
    <location>
        <begin position="372"/>
        <end position="394"/>
    </location>
</feature>
<sequence>MIPFSRVTSMYTAAAALDLATFFVLLFVSVLQFCFVRRHGDAARTWVKWARHSLALFTFTMFVLCGGLVISTVYSRFTDRHIEFFESEKTGLSQARGFLDGIWMLCEALFRVLLLVTFAMLGAGIAMARSSAGAAQAGWTRMPALAWAAGGLTLAPALGVFGLRCYFWAHVYDEKQQQQQQQSLSGRTLRDQHSGGAADLARVSRVAIDIDFALHCVWLVLSLGVLCLAVRTRALSQSAPQTRTASTYFVACAMLFVAQPLYNMIILIIFNLSSSDVAGVEATIVTDVIFRMWPYALILLILFVLGRKKIGGVWSTQQPFQTKEAAAGETVYQTPWGYHVTHQTVPQQPQTYDSQAQLNNYYAQPQHGAQEMQHHQYYEQQQQQQQQQQQPHYG</sequence>
<feature type="transmembrane region" description="Helical" evidence="2">
    <location>
        <begin position="102"/>
        <end position="123"/>
    </location>
</feature>
<dbReference type="OrthoDB" id="5217806at2759"/>
<keyword evidence="2" id="KW-0812">Transmembrane</keyword>
<dbReference type="EMBL" id="SPUK01000004">
    <property type="protein sequence ID" value="TQV97826.1"/>
    <property type="molecule type" value="Genomic_DNA"/>
</dbReference>
<name>A0A545V7X9_9HYPO</name>
<evidence type="ECO:0000256" key="1">
    <source>
        <dbReference type="SAM" id="MobiDB-lite"/>
    </source>
</evidence>
<keyword evidence="4" id="KW-1185">Reference proteome</keyword>
<gene>
    <name evidence="3" type="ORF">IF1G_03569</name>
</gene>
<dbReference type="STRING" id="43265.A0A545V7X9"/>
<evidence type="ECO:0000313" key="4">
    <source>
        <dbReference type="Proteomes" id="UP000315783"/>
    </source>
</evidence>
<reference evidence="3 4" key="1">
    <citation type="journal article" date="2019" name="Appl. Microbiol. Biotechnol.">
        <title>Genome sequence of Isaria javanica and comparative genome analysis insights into family S53 peptidase evolution in fungal entomopathogens.</title>
        <authorList>
            <person name="Lin R."/>
            <person name="Zhang X."/>
            <person name="Xin B."/>
            <person name="Zou M."/>
            <person name="Gao Y."/>
            <person name="Qin F."/>
            <person name="Hu Q."/>
            <person name="Xie B."/>
            <person name="Cheng X."/>
        </authorList>
    </citation>
    <scope>NUCLEOTIDE SEQUENCE [LARGE SCALE GENOMIC DNA]</scope>
    <source>
        <strain evidence="3 4">IJ1G</strain>
    </source>
</reference>
<feature type="transmembrane region" description="Helical" evidence="2">
    <location>
        <begin position="54"/>
        <end position="74"/>
    </location>
</feature>
<comment type="caution">
    <text evidence="3">The sequence shown here is derived from an EMBL/GenBank/DDBJ whole genome shotgun (WGS) entry which is preliminary data.</text>
</comment>
<accession>A0A545V7X9</accession>
<evidence type="ECO:0000256" key="2">
    <source>
        <dbReference type="SAM" id="Phobius"/>
    </source>
</evidence>
<feature type="transmembrane region" description="Helical" evidence="2">
    <location>
        <begin position="282"/>
        <end position="305"/>
    </location>
</feature>
<evidence type="ECO:0000313" key="3">
    <source>
        <dbReference type="EMBL" id="TQV97826.1"/>
    </source>
</evidence>
<feature type="transmembrane region" description="Helical" evidence="2">
    <location>
        <begin position="212"/>
        <end position="234"/>
    </location>
</feature>
<feature type="transmembrane region" description="Helical" evidence="2">
    <location>
        <begin position="144"/>
        <end position="169"/>
    </location>
</feature>